<protein>
    <submittedName>
        <fullName evidence="1">25346_t:CDS:1</fullName>
    </submittedName>
</protein>
<dbReference type="AlphaFoldDB" id="A0A9N9NND5"/>
<accession>A0A9N9NND5</accession>
<keyword evidence="2" id="KW-1185">Reference proteome</keyword>
<dbReference type="Gene3D" id="3.40.50.150">
    <property type="entry name" value="Vaccinia Virus protein VP39"/>
    <property type="match status" value="1"/>
</dbReference>
<dbReference type="EMBL" id="CAJVPY010014560">
    <property type="protein sequence ID" value="CAG8747211.1"/>
    <property type="molecule type" value="Genomic_DNA"/>
</dbReference>
<sequence>MINKEKQINYKRSIFNQYKNYDELDINEVATILLDQYKIIGGRKFLDVPEANYLMPSDEMELRRIEIAHVLKRYAWKGNFNAPVEDMLKNGKADVLDAGHSIKCLPNTGFLEYNLIRGIPFPDETFDYVHVSSMWSAFTKQQYINVIHELVRVTKYNGWIEIFESNMDYKNLGNSMKGVQDARKFTQISVHTKLKENGIVPKIFLEISKCIRSINELTNIEHRKLNVLEAIQQFYESATYMADYMGISQSDYQKLIEDFDNQCNQNRTYLETHRFFAKKVKISETQ</sequence>
<dbReference type="SUPFAM" id="SSF53335">
    <property type="entry name" value="S-adenosyl-L-methionine-dependent methyltransferases"/>
    <property type="match status" value="1"/>
</dbReference>
<organism evidence="1 2">
    <name type="scientific">Dentiscutata erythropus</name>
    <dbReference type="NCBI Taxonomy" id="1348616"/>
    <lineage>
        <taxon>Eukaryota</taxon>
        <taxon>Fungi</taxon>
        <taxon>Fungi incertae sedis</taxon>
        <taxon>Mucoromycota</taxon>
        <taxon>Glomeromycotina</taxon>
        <taxon>Glomeromycetes</taxon>
        <taxon>Diversisporales</taxon>
        <taxon>Gigasporaceae</taxon>
        <taxon>Dentiscutata</taxon>
    </lineage>
</organism>
<evidence type="ECO:0000313" key="2">
    <source>
        <dbReference type="Proteomes" id="UP000789405"/>
    </source>
</evidence>
<dbReference type="InterPro" id="IPR029063">
    <property type="entry name" value="SAM-dependent_MTases_sf"/>
</dbReference>
<comment type="caution">
    <text evidence="1">The sequence shown here is derived from an EMBL/GenBank/DDBJ whole genome shotgun (WGS) entry which is preliminary data.</text>
</comment>
<gene>
    <name evidence="1" type="ORF">DERYTH_LOCUS16538</name>
</gene>
<evidence type="ECO:0000313" key="1">
    <source>
        <dbReference type="EMBL" id="CAG8747211.1"/>
    </source>
</evidence>
<dbReference type="OrthoDB" id="2013972at2759"/>
<dbReference type="Proteomes" id="UP000789405">
    <property type="component" value="Unassembled WGS sequence"/>
</dbReference>
<name>A0A9N9NND5_9GLOM</name>
<reference evidence="1" key="1">
    <citation type="submission" date="2021-06" db="EMBL/GenBank/DDBJ databases">
        <authorList>
            <person name="Kallberg Y."/>
            <person name="Tangrot J."/>
            <person name="Rosling A."/>
        </authorList>
    </citation>
    <scope>NUCLEOTIDE SEQUENCE</scope>
    <source>
        <strain evidence="1">MA453B</strain>
    </source>
</reference>
<proteinExistence type="predicted"/>